<accession>A0A1H4R1Z1</accession>
<protein>
    <recommendedName>
        <fullName evidence="3">Acetone carboxylase</fullName>
    </recommendedName>
</protein>
<dbReference type="STRING" id="640635.SAMN04489806_2979"/>
<dbReference type="RefSeq" id="WP_091186274.1">
    <property type="nucleotide sequence ID" value="NZ_FNRY01000001.1"/>
</dbReference>
<organism evidence="1 2">
    <name type="scientific">Paramicrobacterium humi</name>
    <dbReference type="NCBI Taxonomy" id="640635"/>
    <lineage>
        <taxon>Bacteria</taxon>
        <taxon>Bacillati</taxon>
        <taxon>Actinomycetota</taxon>
        <taxon>Actinomycetes</taxon>
        <taxon>Micrococcales</taxon>
        <taxon>Microbacteriaceae</taxon>
        <taxon>Paramicrobacterium</taxon>
    </lineage>
</organism>
<evidence type="ECO:0008006" key="3">
    <source>
        <dbReference type="Google" id="ProtNLM"/>
    </source>
</evidence>
<evidence type="ECO:0000313" key="2">
    <source>
        <dbReference type="Proteomes" id="UP000199183"/>
    </source>
</evidence>
<evidence type="ECO:0000313" key="1">
    <source>
        <dbReference type="EMBL" id="SEC25807.1"/>
    </source>
</evidence>
<proteinExistence type="predicted"/>
<dbReference type="Proteomes" id="UP000199183">
    <property type="component" value="Unassembled WGS sequence"/>
</dbReference>
<gene>
    <name evidence="1" type="ORF">SAMN04489806_2979</name>
</gene>
<dbReference type="EMBL" id="FNRY01000001">
    <property type="protein sequence ID" value="SEC25807.1"/>
    <property type="molecule type" value="Genomic_DNA"/>
</dbReference>
<sequence length="74" mass="8291">MIGFGAEPGVRECSRAACRAEASWRIGWRNPRIHGADREKVWLACDEHMPYLRDFLEARSFPVAVTALESEGAS</sequence>
<name>A0A1H4R1Z1_9MICO</name>
<keyword evidence="2" id="KW-1185">Reference proteome</keyword>
<dbReference type="AlphaFoldDB" id="A0A1H4R1Z1"/>
<reference evidence="1 2" key="1">
    <citation type="submission" date="2016-10" db="EMBL/GenBank/DDBJ databases">
        <authorList>
            <person name="de Groot N.N."/>
        </authorList>
    </citation>
    <scope>NUCLEOTIDE SEQUENCE [LARGE SCALE GENOMIC DNA]</scope>
    <source>
        <strain evidence="1 2">DSM 21799</strain>
    </source>
</reference>
<dbReference type="OrthoDB" id="5193525at2"/>